<accession>A0A6M6DYB1</accession>
<feature type="compositionally biased region" description="Basic and acidic residues" evidence="1">
    <location>
        <begin position="42"/>
        <end position="93"/>
    </location>
</feature>
<evidence type="ECO:0000313" key="2">
    <source>
        <dbReference type="EMBL" id="QJX79943.1"/>
    </source>
</evidence>
<protein>
    <recommendedName>
        <fullName evidence="4">PepSY domain-containing protein</fullName>
    </recommendedName>
</protein>
<evidence type="ECO:0008006" key="4">
    <source>
        <dbReference type="Google" id="ProtNLM"/>
    </source>
</evidence>
<feature type="compositionally biased region" description="Acidic residues" evidence="1">
    <location>
        <begin position="253"/>
        <end position="268"/>
    </location>
</feature>
<name>A0A6M6DYB1_PRIMG</name>
<organism evidence="2 3">
    <name type="scientific">Priestia megaterium</name>
    <name type="common">Bacillus megaterium</name>
    <dbReference type="NCBI Taxonomy" id="1404"/>
    <lineage>
        <taxon>Bacteria</taxon>
        <taxon>Bacillati</taxon>
        <taxon>Bacillota</taxon>
        <taxon>Bacilli</taxon>
        <taxon>Bacillales</taxon>
        <taxon>Bacillaceae</taxon>
        <taxon>Priestia</taxon>
    </lineage>
</organism>
<geneLocation type="plasmid" evidence="3">
    <name>pfdu301a</name>
</geneLocation>
<dbReference type="AlphaFoldDB" id="A0A6M6DYB1"/>
<sequence length="347" mass="38519">MVRKELVGLLVLLLLCVGGITGCSLLGEKETSTSGQQTNDEEEKKKEETSEQKNDAVKKKESESNVTEQSEKEDDKDSEKQGELSKEETKTESSKSSSKETQATVSQVDWGSYWTRDINTDWAVIEITEQKGDTLKFNINSIHTDDAEAARGGYINVGDVKGTAKVSGNVATQTTDEMDNGCMVKLTNHQSNIQVESITDCSSGGGVGVYFDGKYKKGNIPMPDWWKEEVSNSENSTEEESKEEPVQAAEQEQATEDTEEATEEEAPVEDTQTLITREQAIQRVKDYLNLSLENMRYVDDGDTATGKYLIRVYQYQEATADSTEHEAPYGYFIVDPKTGEVTDVNND</sequence>
<reference evidence="2 3" key="1">
    <citation type="submission" date="2019-10" db="EMBL/GenBank/DDBJ databases">
        <title>Complete genome sequences for adaption low water activity.</title>
        <authorList>
            <person name="Zhao L."/>
            <person name="Zhong J."/>
        </authorList>
    </citation>
    <scope>NUCLEOTIDE SEQUENCE [LARGE SCALE GENOMIC DNA]</scope>
    <source>
        <strain evidence="2 3">FDU301</strain>
        <plasmid evidence="3">pfdu301a</plasmid>
    </source>
</reference>
<evidence type="ECO:0000256" key="1">
    <source>
        <dbReference type="SAM" id="MobiDB-lite"/>
    </source>
</evidence>
<gene>
    <name evidence="2" type="ORF">FDZ14_27975</name>
</gene>
<dbReference type="Proteomes" id="UP000501076">
    <property type="component" value="Plasmid pFDU301A"/>
</dbReference>
<dbReference type="EMBL" id="CP045273">
    <property type="protein sequence ID" value="QJX79943.1"/>
    <property type="molecule type" value="Genomic_DNA"/>
</dbReference>
<feature type="region of interest" description="Disordered" evidence="1">
    <location>
        <begin position="224"/>
        <end position="273"/>
    </location>
</feature>
<dbReference type="PROSITE" id="PS51257">
    <property type="entry name" value="PROKAR_LIPOPROTEIN"/>
    <property type="match status" value="1"/>
</dbReference>
<dbReference type="RefSeq" id="WP_171777925.1">
    <property type="nucleotide sequence ID" value="NZ_CP045273.1"/>
</dbReference>
<feature type="region of interest" description="Disordered" evidence="1">
    <location>
        <begin position="26"/>
        <end position="106"/>
    </location>
</feature>
<keyword evidence="2" id="KW-0614">Plasmid</keyword>
<proteinExistence type="predicted"/>
<evidence type="ECO:0000313" key="3">
    <source>
        <dbReference type="Proteomes" id="UP000501076"/>
    </source>
</evidence>